<comment type="similarity">
    <text evidence="2 9">Belongs to the SWEET sugar transporter family.</text>
</comment>
<keyword evidence="4 9" id="KW-0762">Sugar transport</keyword>
<evidence type="ECO:0000256" key="8">
    <source>
        <dbReference type="ARBA" id="ARBA00023136"/>
    </source>
</evidence>
<proteinExistence type="inferred from homology"/>
<dbReference type="InterPro" id="IPR047664">
    <property type="entry name" value="SWEET"/>
</dbReference>
<evidence type="ECO:0000256" key="3">
    <source>
        <dbReference type="ARBA" id="ARBA00022448"/>
    </source>
</evidence>
<dbReference type="Gene3D" id="1.20.1280.290">
    <property type="match status" value="2"/>
</dbReference>
<dbReference type="GO" id="GO:0016020">
    <property type="term" value="C:membrane"/>
    <property type="evidence" value="ECO:0007669"/>
    <property type="project" value="InterPro"/>
</dbReference>
<comment type="function">
    <text evidence="9">Mediates sugar transport across membranes.</text>
</comment>
<keyword evidence="6" id="KW-0677">Repeat</keyword>
<feature type="transmembrane region" description="Helical" evidence="9">
    <location>
        <begin position="207"/>
        <end position="228"/>
    </location>
</feature>
<keyword evidence="8 9" id="KW-0472">Membrane</keyword>
<evidence type="ECO:0000256" key="9">
    <source>
        <dbReference type="RuleBase" id="RU910715"/>
    </source>
</evidence>
<name>A0A1B6HRC8_9HEMI</name>
<reference evidence="11" key="1">
    <citation type="submission" date="2015-11" db="EMBL/GenBank/DDBJ databases">
        <title>De novo transcriptome assembly of four potential Pierce s Disease insect vectors from Arizona vineyards.</title>
        <authorList>
            <person name="Tassone E.E."/>
        </authorList>
    </citation>
    <scope>NUCLEOTIDE SEQUENCE</scope>
</reference>
<dbReference type="InterPro" id="IPR004316">
    <property type="entry name" value="SWEET_rpt"/>
</dbReference>
<dbReference type="AlphaFoldDB" id="A0A1B6HRC8"/>
<evidence type="ECO:0000313" key="11">
    <source>
        <dbReference type="EMBL" id="JAS77234.1"/>
    </source>
</evidence>
<gene>
    <name evidence="11" type="ORF">g.14985</name>
</gene>
<feature type="region of interest" description="Disordered" evidence="10">
    <location>
        <begin position="231"/>
        <end position="250"/>
    </location>
</feature>
<dbReference type="PANTHER" id="PTHR10791">
    <property type="entry name" value="RAG1-ACTIVATING PROTEIN 1"/>
    <property type="match status" value="1"/>
</dbReference>
<feature type="compositionally biased region" description="Basic and acidic residues" evidence="10">
    <location>
        <begin position="234"/>
        <end position="250"/>
    </location>
</feature>
<feature type="transmembrane region" description="Helical" evidence="9">
    <location>
        <begin position="145"/>
        <end position="168"/>
    </location>
</feature>
<feature type="transmembrane region" description="Helical" evidence="9">
    <location>
        <begin position="32"/>
        <end position="56"/>
    </location>
</feature>
<feature type="transmembrane region" description="Helical" evidence="9">
    <location>
        <begin position="88"/>
        <end position="110"/>
    </location>
</feature>
<evidence type="ECO:0000256" key="7">
    <source>
        <dbReference type="ARBA" id="ARBA00022989"/>
    </source>
</evidence>
<protein>
    <recommendedName>
        <fullName evidence="9">Sugar transporter SWEET</fullName>
    </recommendedName>
</protein>
<feature type="non-terminal residue" evidence="11">
    <location>
        <position position="1"/>
    </location>
</feature>
<evidence type="ECO:0000256" key="2">
    <source>
        <dbReference type="ARBA" id="ARBA00007809"/>
    </source>
</evidence>
<keyword evidence="7 9" id="KW-1133">Transmembrane helix</keyword>
<dbReference type="PANTHER" id="PTHR10791:SF5">
    <property type="entry name" value="SUGAR TRANSPORTER SWEET"/>
    <property type="match status" value="1"/>
</dbReference>
<evidence type="ECO:0000256" key="4">
    <source>
        <dbReference type="ARBA" id="ARBA00022597"/>
    </source>
</evidence>
<dbReference type="Pfam" id="PF03083">
    <property type="entry name" value="MtN3_slv"/>
    <property type="match status" value="2"/>
</dbReference>
<feature type="transmembrane region" description="Helical" evidence="9">
    <location>
        <begin position="180"/>
        <end position="201"/>
    </location>
</feature>
<dbReference type="EMBL" id="GECU01030472">
    <property type="protein sequence ID" value="JAS77234.1"/>
    <property type="molecule type" value="Transcribed_RNA"/>
</dbReference>
<sequence>HSHHISNYQIYSNCLAGIHSLANMGLADYKGIIGTAASTASFILLLSPSILCLKIWKNKSSKNVPFPPLMEAMARSILMFQQGLVMGVWPIVVTHSIGLLLNLCYLTIYLTFTKDKAEAQKCMLRWSTILVPVTAYVLYEDKSLLEARFATIVTAVTISLMLYHLYAVKYVIASKSTKDLPLPIIVSALCVTFLWTLYGIAINKVALQIQTGFAFCVCAFELSLFAVYPSKPTSESEQKSGETSDSKKES</sequence>
<dbReference type="GO" id="GO:0051119">
    <property type="term" value="F:sugar transmembrane transporter activity"/>
    <property type="evidence" value="ECO:0007669"/>
    <property type="project" value="InterPro"/>
</dbReference>
<dbReference type="GO" id="GO:0012505">
    <property type="term" value="C:endomembrane system"/>
    <property type="evidence" value="ECO:0007669"/>
    <property type="project" value="UniProtKB-SubCell"/>
</dbReference>
<accession>A0A1B6HRC8</accession>
<comment type="subcellular location">
    <subcellularLocation>
        <location evidence="1">Endomembrane system</location>
        <topology evidence="1">Multi-pass membrane protein</topology>
    </subcellularLocation>
</comment>
<keyword evidence="5 9" id="KW-0812">Transmembrane</keyword>
<evidence type="ECO:0000256" key="5">
    <source>
        <dbReference type="ARBA" id="ARBA00022692"/>
    </source>
</evidence>
<evidence type="ECO:0000256" key="1">
    <source>
        <dbReference type="ARBA" id="ARBA00004127"/>
    </source>
</evidence>
<feature type="transmembrane region" description="Helical" evidence="9">
    <location>
        <begin position="122"/>
        <end position="139"/>
    </location>
</feature>
<comment type="caution">
    <text evidence="9">Lacks conserved residue(s) required for the propagation of feature annotation.</text>
</comment>
<evidence type="ECO:0000256" key="10">
    <source>
        <dbReference type="SAM" id="MobiDB-lite"/>
    </source>
</evidence>
<evidence type="ECO:0000256" key="6">
    <source>
        <dbReference type="ARBA" id="ARBA00022737"/>
    </source>
</evidence>
<keyword evidence="3 9" id="KW-0813">Transport</keyword>
<organism evidence="11">
    <name type="scientific">Homalodisca liturata</name>
    <dbReference type="NCBI Taxonomy" id="320908"/>
    <lineage>
        <taxon>Eukaryota</taxon>
        <taxon>Metazoa</taxon>
        <taxon>Ecdysozoa</taxon>
        <taxon>Arthropoda</taxon>
        <taxon>Hexapoda</taxon>
        <taxon>Insecta</taxon>
        <taxon>Pterygota</taxon>
        <taxon>Neoptera</taxon>
        <taxon>Paraneoptera</taxon>
        <taxon>Hemiptera</taxon>
        <taxon>Auchenorrhyncha</taxon>
        <taxon>Membracoidea</taxon>
        <taxon>Cicadellidae</taxon>
        <taxon>Cicadellinae</taxon>
        <taxon>Proconiini</taxon>
        <taxon>Homalodisca</taxon>
    </lineage>
</organism>